<dbReference type="Proteomes" id="UP001139157">
    <property type="component" value="Unassembled WGS sequence"/>
</dbReference>
<keyword evidence="3" id="KW-1185">Reference proteome</keyword>
<evidence type="ECO:0000256" key="1">
    <source>
        <dbReference type="SAM" id="MobiDB-lite"/>
    </source>
</evidence>
<evidence type="ECO:0000313" key="2">
    <source>
        <dbReference type="EMBL" id="MCM6774490.1"/>
    </source>
</evidence>
<dbReference type="EMBL" id="JAMRXG010000005">
    <property type="protein sequence ID" value="MCM6774490.1"/>
    <property type="molecule type" value="Genomic_DNA"/>
</dbReference>
<dbReference type="Gene3D" id="3.30.1310.10">
    <property type="entry name" value="Nucleoid-associated protein YbaB-like domain"/>
    <property type="match status" value="1"/>
</dbReference>
<proteinExistence type="predicted"/>
<dbReference type="AlphaFoldDB" id="A0A9X2IY19"/>
<comment type="caution">
    <text evidence="2">The sequence shown here is derived from an EMBL/GenBank/DDBJ whole genome shotgun (WGS) entry which is preliminary data.</text>
</comment>
<name>A0A9X2IY19_9NOCA</name>
<dbReference type="SUPFAM" id="SSF82607">
    <property type="entry name" value="YbaB-like"/>
    <property type="match status" value="1"/>
</dbReference>
<dbReference type="RefSeq" id="WP_251912125.1">
    <property type="nucleotide sequence ID" value="NZ_JAMRXG010000005.1"/>
</dbReference>
<reference evidence="2" key="1">
    <citation type="submission" date="2022-06" db="EMBL/GenBank/DDBJ databases">
        <title>Novel species in genus nocardia.</title>
        <authorList>
            <person name="Li F."/>
        </authorList>
    </citation>
    <scope>NUCLEOTIDE SEQUENCE</scope>
    <source>
        <strain evidence="2">CDC141</strain>
    </source>
</reference>
<dbReference type="Pfam" id="PF02575">
    <property type="entry name" value="YbaB_DNA_bd"/>
    <property type="match status" value="1"/>
</dbReference>
<sequence length="144" mass="16117">MTDLPAWEQQLQQNLAEIRRNSEKIAEAVATVRGRGETRGVTVEVDAAGDITSLQIAPAAMRWHNNQLSTAITDCHRRARADAKAKAERIMQRADPRLQAPLRELFGGNDSPQKPPPRRPMTEAEIQAADDAYFERMNRSGWGK</sequence>
<organism evidence="2 3">
    <name type="scientific">Nocardia pulmonis</name>
    <dbReference type="NCBI Taxonomy" id="2951408"/>
    <lineage>
        <taxon>Bacteria</taxon>
        <taxon>Bacillati</taxon>
        <taxon>Actinomycetota</taxon>
        <taxon>Actinomycetes</taxon>
        <taxon>Mycobacteriales</taxon>
        <taxon>Nocardiaceae</taxon>
        <taxon>Nocardia</taxon>
    </lineage>
</organism>
<feature type="compositionally biased region" description="Basic and acidic residues" evidence="1">
    <location>
        <begin position="83"/>
        <end position="96"/>
    </location>
</feature>
<feature type="region of interest" description="Disordered" evidence="1">
    <location>
        <begin position="83"/>
        <end position="130"/>
    </location>
</feature>
<protein>
    <submittedName>
        <fullName evidence="2">YbaB/EbfC family nucleoid-associated protein</fullName>
    </submittedName>
</protein>
<accession>A0A9X2IY19</accession>
<dbReference type="InterPro" id="IPR036894">
    <property type="entry name" value="YbaB-like_sf"/>
</dbReference>
<dbReference type="InterPro" id="IPR004401">
    <property type="entry name" value="YbaB/EbfC"/>
</dbReference>
<evidence type="ECO:0000313" key="3">
    <source>
        <dbReference type="Proteomes" id="UP001139157"/>
    </source>
</evidence>
<gene>
    <name evidence="2" type="ORF">NDR86_13495</name>
</gene>
<dbReference type="GO" id="GO:0003677">
    <property type="term" value="F:DNA binding"/>
    <property type="evidence" value="ECO:0007669"/>
    <property type="project" value="InterPro"/>
</dbReference>